<sequence>MTADNLHYSVLFEDLDLNPANVIEKLPDDVDAHWNPLSLEALAEIDADYIFLINSDDSSADDLTSESVWSNIPAVEKDQVIEISEDSSWLYNGYQANRQTIQEVYLNIVEEE</sequence>
<dbReference type="GO" id="GO:0030288">
    <property type="term" value="C:outer membrane-bounded periplasmic space"/>
    <property type="evidence" value="ECO:0007669"/>
    <property type="project" value="TreeGrafter"/>
</dbReference>
<comment type="subcellular location">
    <subcellularLocation>
        <location evidence="1">Cell envelope</location>
    </subcellularLocation>
</comment>
<dbReference type="PROSITE" id="PS50983">
    <property type="entry name" value="FE_B12_PBP"/>
    <property type="match status" value="1"/>
</dbReference>
<evidence type="ECO:0000313" key="7">
    <source>
        <dbReference type="Proteomes" id="UP000568839"/>
    </source>
</evidence>
<reference evidence="6 7" key="1">
    <citation type="submission" date="2020-08" db="EMBL/GenBank/DDBJ databases">
        <title>Genomic Encyclopedia of Type Strains, Phase IV (KMG-IV): sequencing the most valuable type-strain genomes for metagenomic binning, comparative biology and taxonomic classification.</title>
        <authorList>
            <person name="Goeker M."/>
        </authorList>
    </citation>
    <scope>NUCLEOTIDE SEQUENCE [LARGE SCALE GENOMIC DNA]</scope>
    <source>
        <strain evidence="6 7">DSM 21769</strain>
    </source>
</reference>
<evidence type="ECO:0000259" key="5">
    <source>
        <dbReference type="PROSITE" id="PS50983"/>
    </source>
</evidence>
<name>A0A841Q184_9BACL</name>
<dbReference type="InterPro" id="IPR002491">
    <property type="entry name" value="ABC_transptr_periplasmic_BD"/>
</dbReference>
<dbReference type="SUPFAM" id="SSF53807">
    <property type="entry name" value="Helical backbone' metal receptor"/>
    <property type="match status" value="1"/>
</dbReference>
<evidence type="ECO:0000256" key="3">
    <source>
        <dbReference type="ARBA" id="ARBA00022448"/>
    </source>
</evidence>
<protein>
    <submittedName>
        <fullName evidence="6">ABC-type Fe3+-hydroxamate transport system substrate-binding protein</fullName>
    </submittedName>
</protein>
<evidence type="ECO:0000256" key="2">
    <source>
        <dbReference type="ARBA" id="ARBA00008814"/>
    </source>
</evidence>
<dbReference type="Gene3D" id="3.40.50.1980">
    <property type="entry name" value="Nitrogenase molybdenum iron protein domain"/>
    <property type="match status" value="1"/>
</dbReference>
<accession>A0A841Q184</accession>
<gene>
    <name evidence="6" type="ORF">HNR44_003402</name>
</gene>
<evidence type="ECO:0000313" key="6">
    <source>
        <dbReference type="EMBL" id="MBB6451395.1"/>
    </source>
</evidence>
<dbReference type="InterPro" id="IPR051313">
    <property type="entry name" value="Bact_iron-sidero_bind"/>
</dbReference>
<dbReference type="PANTHER" id="PTHR30532:SF29">
    <property type="entry name" value="FE(3+) DICITRATE-BINDING PERIPLASMIC PROTEIN"/>
    <property type="match status" value="1"/>
</dbReference>
<dbReference type="PANTHER" id="PTHR30532">
    <property type="entry name" value="IRON III DICITRATE-BINDING PERIPLASMIC PROTEIN"/>
    <property type="match status" value="1"/>
</dbReference>
<proteinExistence type="inferred from homology"/>
<comment type="caution">
    <text evidence="6">The sequence shown here is derived from an EMBL/GenBank/DDBJ whole genome shotgun (WGS) entry which is preliminary data.</text>
</comment>
<dbReference type="RefSeq" id="WP_184405497.1">
    <property type="nucleotide sequence ID" value="NZ_JACHHJ010000006.1"/>
</dbReference>
<evidence type="ECO:0000256" key="1">
    <source>
        <dbReference type="ARBA" id="ARBA00004196"/>
    </source>
</evidence>
<dbReference type="AlphaFoldDB" id="A0A841Q184"/>
<evidence type="ECO:0000256" key="4">
    <source>
        <dbReference type="ARBA" id="ARBA00022729"/>
    </source>
</evidence>
<comment type="similarity">
    <text evidence="2">Belongs to the bacterial solute-binding protein 8 family.</text>
</comment>
<dbReference type="Pfam" id="PF01497">
    <property type="entry name" value="Peripla_BP_2"/>
    <property type="match status" value="1"/>
</dbReference>
<dbReference type="Proteomes" id="UP000568839">
    <property type="component" value="Unassembled WGS sequence"/>
</dbReference>
<organism evidence="6 7">
    <name type="scientific">Geomicrobium halophilum</name>
    <dbReference type="NCBI Taxonomy" id="549000"/>
    <lineage>
        <taxon>Bacteria</taxon>
        <taxon>Bacillati</taxon>
        <taxon>Bacillota</taxon>
        <taxon>Bacilli</taxon>
        <taxon>Bacillales</taxon>
        <taxon>Geomicrobium</taxon>
    </lineage>
</organism>
<keyword evidence="4" id="KW-0732">Signal</keyword>
<keyword evidence="3" id="KW-0813">Transport</keyword>
<keyword evidence="7" id="KW-1185">Reference proteome</keyword>
<feature type="domain" description="Fe/B12 periplasmic-binding" evidence="5">
    <location>
        <begin position="1"/>
        <end position="112"/>
    </location>
</feature>
<dbReference type="GO" id="GO:1901678">
    <property type="term" value="P:iron coordination entity transport"/>
    <property type="evidence" value="ECO:0007669"/>
    <property type="project" value="UniProtKB-ARBA"/>
</dbReference>
<dbReference type="EMBL" id="JACHHJ010000006">
    <property type="protein sequence ID" value="MBB6451395.1"/>
    <property type="molecule type" value="Genomic_DNA"/>
</dbReference>